<keyword evidence="10" id="KW-1185">Reference proteome</keyword>
<accession>A0A8J7LXR3</accession>
<protein>
    <submittedName>
        <fullName evidence="9">ABC transporter ATP-binding protein</fullName>
    </submittedName>
</protein>
<comment type="caution">
    <text evidence="9">The sequence shown here is derived from an EMBL/GenBank/DDBJ whole genome shotgun (WGS) entry which is preliminary data.</text>
</comment>
<organism evidence="9 10">
    <name type="scientific">Geomesophilobacter sediminis</name>
    <dbReference type="NCBI Taxonomy" id="2798584"/>
    <lineage>
        <taxon>Bacteria</taxon>
        <taxon>Pseudomonadati</taxon>
        <taxon>Thermodesulfobacteriota</taxon>
        <taxon>Desulfuromonadia</taxon>
        <taxon>Geobacterales</taxon>
        <taxon>Geobacteraceae</taxon>
        <taxon>Geomesophilobacter</taxon>
    </lineage>
</organism>
<name>A0A8J7LXR3_9BACT</name>
<evidence type="ECO:0000256" key="7">
    <source>
        <dbReference type="ARBA" id="ARBA00023136"/>
    </source>
</evidence>
<evidence type="ECO:0000256" key="1">
    <source>
        <dbReference type="ARBA" id="ARBA00004417"/>
    </source>
</evidence>
<evidence type="ECO:0000256" key="6">
    <source>
        <dbReference type="ARBA" id="ARBA00022840"/>
    </source>
</evidence>
<dbReference type="EMBL" id="JAEMHM010000002">
    <property type="protein sequence ID" value="MBJ6723556.1"/>
    <property type="molecule type" value="Genomic_DNA"/>
</dbReference>
<dbReference type="InterPro" id="IPR013563">
    <property type="entry name" value="Oligopep_ABC_C"/>
</dbReference>
<dbReference type="GO" id="GO:0005524">
    <property type="term" value="F:ATP binding"/>
    <property type="evidence" value="ECO:0007669"/>
    <property type="project" value="UniProtKB-KW"/>
</dbReference>
<dbReference type="InterPro" id="IPR050388">
    <property type="entry name" value="ABC_Ni/Peptide_Import"/>
</dbReference>
<dbReference type="PROSITE" id="PS50893">
    <property type="entry name" value="ABC_TRANSPORTER_2"/>
    <property type="match status" value="1"/>
</dbReference>
<keyword evidence="6 9" id="KW-0067">ATP-binding</keyword>
<dbReference type="InterPro" id="IPR017871">
    <property type="entry name" value="ABC_transporter-like_CS"/>
</dbReference>
<keyword evidence="7" id="KW-0472">Membrane</keyword>
<dbReference type="CDD" id="cd03257">
    <property type="entry name" value="ABC_NikE_OppD_transporters"/>
    <property type="match status" value="1"/>
</dbReference>
<comment type="subcellular location">
    <subcellularLocation>
        <location evidence="1">Cell inner membrane</location>
        <topology evidence="1">Peripheral membrane protein</topology>
    </subcellularLocation>
</comment>
<dbReference type="SUPFAM" id="SSF52540">
    <property type="entry name" value="P-loop containing nucleoside triphosphate hydrolases"/>
    <property type="match status" value="1"/>
</dbReference>
<keyword evidence="3" id="KW-0813">Transport</keyword>
<evidence type="ECO:0000259" key="8">
    <source>
        <dbReference type="PROSITE" id="PS50893"/>
    </source>
</evidence>
<dbReference type="PROSITE" id="PS00211">
    <property type="entry name" value="ABC_TRANSPORTER_1"/>
    <property type="match status" value="1"/>
</dbReference>
<sequence length="355" mass="38005">MNVAGRAAPPRHYQPIGSTAWAPGVHLTATANGVSVALLEIKGLSTHFSLPRGILKAVERVDLTVERGETLALVGESGSGKSITAASIMRLVPPPGRIVSGSILFEGVDLLQLSEDKMREIRGNRIAMIFQDPMTSLNPVFTIGEQVAEGLRIHRGLNRAQAEEAAAEILAQVGIPAPRERLKDYPHQMSGGQRQRVMIAMALALRPELVIADEPTTALDVTIQAQILELLDRLKEETRMGLILITHNLGIVAERAHRTAIMYAGSIMESAPTEELFANPLHPYTKGLLASLPENAKPGQELATISGNVPVLYGGTAGCPFRDRCPIGDAGCAATYPEMHDAGGGHLVRCLKAHD</sequence>
<dbReference type="Pfam" id="PF00005">
    <property type="entry name" value="ABC_tran"/>
    <property type="match status" value="1"/>
</dbReference>
<evidence type="ECO:0000256" key="3">
    <source>
        <dbReference type="ARBA" id="ARBA00022448"/>
    </source>
</evidence>
<evidence type="ECO:0000313" key="10">
    <source>
        <dbReference type="Proteomes" id="UP000636888"/>
    </source>
</evidence>
<gene>
    <name evidence="9" type="ORF">JFN93_02435</name>
</gene>
<dbReference type="SMART" id="SM00382">
    <property type="entry name" value="AAA"/>
    <property type="match status" value="1"/>
</dbReference>
<reference evidence="9" key="1">
    <citation type="submission" date="2020-12" db="EMBL/GenBank/DDBJ databases">
        <title>Geomonas sp. Red875, isolated from river sediment.</title>
        <authorList>
            <person name="Xu Z."/>
            <person name="Zhang Z."/>
            <person name="Masuda Y."/>
            <person name="Itoh H."/>
            <person name="Senoo K."/>
        </authorList>
    </citation>
    <scope>NUCLEOTIDE SEQUENCE</scope>
    <source>
        <strain evidence="9">Red875</strain>
    </source>
</reference>
<dbReference type="GO" id="GO:0016887">
    <property type="term" value="F:ATP hydrolysis activity"/>
    <property type="evidence" value="ECO:0007669"/>
    <property type="project" value="InterPro"/>
</dbReference>
<feature type="domain" description="ABC transporter" evidence="8">
    <location>
        <begin position="39"/>
        <end position="289"/>
    </location>
</feature>
<evidence type="ECO:0000256" key="4">
    <source>
        <dbReference type="ARBA" id="ARBA00022475"/>
    </source>
</evidence>
<dbReference type="GO" id="GO:0005886">
    <property type="term" value="C:plasma membrane"/>
    <property type="evidence" value="ECO:0007669"/>
    <property type="project" value="UniProtKB-SubCell"/>
</dbReference>
<evidence type="ECO:0000256" key="2">
    <source>
        <dbReference type="ARBA" id="ARBA00005417"/>
    </source>
</evidence>
<evidence type="ECO:0000313" key="9">
    <source>
        <dbReference type="EMBL" id="MBJ6723556.1"/>
    </source>
</evidence>
<dbReference type="FunFam" id="3.40.50.300:FF:000016">
    <property type="entry name" value="Oligopeptide ABC transporter ATP-binding component"/>
    <property type="match status" value="1"/>
</dbReference>
<dbReference type="Proteomes" id="UP000636888">
    <property type="component" value="Unassembled WGS sequence"/>
</dbReference>
<keyword evidence="4" id="KW-1003">Cell membrane</keyword>
<dbReference type="PANTHER" id="PTHR43297:SF2">
    <property type="entry name" value="DIPEPTIDE TRANSPORT ATP-BINDING PROTEIN DPPD"/>
    <property type="match status" value="1"/>
</dbReference>
<dbReference type="AlphaFoldDB" id="A0A8J7LXR3"/>
<dbReference type="InterPro" id="IPR003593">
    <property type="entry name" value="AAA+_ATPase"/>
</dbReference>
<evidence type="ECO:0000256" key="5">
    <source>
        <dbReference type="ARBA" id="ARBA00022741"/>
    </source>
</evidence>
<dbReference type="InterPro" id="IPR003439">
    <property type="entry name" value="ABC_transporter-like_ATP-bd"/>
</dbReference>
<proteinExistence type="inferred from homology"/>
<dbReference type="PANTHER" id="PTHR43297">
    <property type="entry name" value="OLIGOPEPTIDE TRANSPORT ATP-BINDING PROTEIN APPD"/>
    <property type="match status" value="1"/>
</dbReference>
<dbReference type="GO" id="GO:0015833">
    <property type="term" value="P:peptide transport"/>
    <property type="evidence" value="ECO:0007669"/>
    <property type="project" value="InterPro"/>
</dbReference>
<comment type="similarity">
    <text evidence="2">Belongs to the ABC transporter superfamily.</text>
</comment>
<dbReference type="InterPro" id="IPR027417">
    <property type="entry name" value="P-loop_NTPase"/>
</dbReference>
<dbReference type="Gene3D" id="3.40.50.300">
    <property type="entry name" value="P-loop containing nucleotide triphosphate hydrolases"/>
    <property type="match status" value="1"/>
</dbReference>
<dbReference type="Pfam" id="PF08352">
    <property type="entry name" value="oligo_HPY"/>
    <property type="match status" value="1"/>
</dbReference>
<dbReference type="NCBIfam" id="TIGR01727">
    <property type="entry name" value="oligo_HPY"/>
    <property type="match status" value="1"/>
</dbReference>
<keyword evidence="5" id="KW-0547">Nucleotide-binding</keyword>